<keyword evidence="2" id="KW-0378">Hydrolase</keyword>
<dbReference type="GO" id="GO:0016810">
    <property type="term" value="F:hydrolase activity, acting on carbon-nitrogen (but not peptide) bonds"/>
    <property type="evidence" value="ECO:0007669"/>
    <property type="project" value="InterPro"/>
</dbReference>
<protein>
    <submittedName>
        <fullName evidence="2">4-deoxy-4-formamido-L-arabinose-phosphoundecaprenol deformylase</fullName>
        <ecNumber evidence="2">3.5.1.n3</ecNumber>
    </submittedName>
</protein>
<dbReference type="EMBL" id="DYVR01000196">
    <property type="protein sequence ID" value="HJF85428.1"/>
    <property type="molecule type" value="Genomic_DNA"/>
</dbReference>
<dbReference type="InterPro" id="IPR002509">
    <property type="entry name" value="NODB_dom"/>
</dbReference>
<dbReference type="PANTHER" id="PTHR10587:SF137">
    <property type="entry name" value="4-DEOXY-4-FORMAMIDO-L-ARABINOSE-PHOSPHOUNDECAPRENOL DEFORMYLASE ARND-RELATED"/>
    <property type="match status" value="1"/>
</dbReference>
<comment type="caution">
    <text evidence="2">The sequence shown here is derived from an EMBL/GenBank/DDBJ whole genome shotgun (WGS) entry which is preliminary data.</text>
</comment>
<reference evidence="2" key="1">
    <citation type="journal article" date="2021" name="PeerJ">
        <title>Extensive microbial diversity within the chicken gut microbiome revealed by metagenomics and culture.</title>
        <authorList>
            <person name="Gilroy R."/>
            <person name="Ravi A."/>
            <person name="Getino M."/>
            <person name="Pursley I."/>
            <person name="Horton D.L."/>
            <person name="Alikhan N.F."/>
            <person name="Baker D."/>
            <person name="Gharbi K."/>
            <person name="Hall N."/>
            <person name="Watson M."/>
            <person name="Adriaenssens E.M."/>
            <person name="Foster-Nyarko E."/>
            <person name="Jarju S."/>
            <person name="Secka A."/>
            <person name="Antonio M."/>
            <person name="Oren A."/>
            <person name="Chaudhuri R.R."/>
            <person name="La Ragione R."/>
            <person name="Hildebrand F."/>
            <person name="Pallen M.J."/>
        </authorList>
    </citation>
    <scope>NUCLEOTIDE SEQUENCE</scope>
    <source>
        <strain evidence="2">7318</strain>
    </source>
</reference>
<dbReference type="PANTHER" id="PTHR10587">
    <property type="entry name" value="GLYCOSYL TRANSFERASE-RELATED"/>
    <property type="match status" value="1"/>
</dbReference>
<evidence type="ECO:0000313" key="2">
    <source>
        <dbReference type="EMBL" id="HJF85428.1"/>
    </source>
</evidence>
<dbReference type="InterPro" id="IPR011330">
    <property type="entry name" value="Glyco_hydro/deAcase_b/a-brl"/>
</dbReference>
<dbReference type="EC" id="3.5.1.n3" evidence="2"/>
<proteinExistence type="predicted"/>
<name>A0A921HPX9_9FIRM</name>
<dbReference type="PROSITE" id="PS51677">
    <property type="entry name" value="NODB"/>
    <property type="match status" value="1"/>
</dbReference>
<dbReference type="GO" id="GO:0005975">
    <property type="term" value="P:carbohydrate metabolic process"/>
    <property type="evidence" value="ECO:0007669"/>
    <property type="project" value="InterPro"/>
</dbReference>
<organism evidence="2 3">
    <name type="scientific">Megamonas hypermegale</name>
    <dbReference type="NCBI Taxonomy" id="158847"/>
    <lineage>
        <taxon>Bacteria</taxon>
        <taxon>Bacillati</taxon>
        <taxon>Bacillota</taxon>
        <taxon>Negativicutes</taxon>
        <taxon>Selenomonadales</taxon>
        <taxon>Selenomonadaceae</taxon>
        <taxon>Megamonas</taxon>
    </lineage>
</organism>
<dbReference type="Proteomes" id="UP000780768">
    <property type="component" value="Unassembled WGS sequence"/>
</dbReference>
<dbReference type="SUPFAM" id="SSF88713">
    <property type="entry name" value="Glycoside hydrolase/deacetylase"/>
    <property type="match status" value="1"/>
</dbReference>
<evidence type="ECO:0000259" key="1">
    <source>
        <dbReference type="PROSITE" id="PS51677"/>
    </source>
</evidence>
<dbReference type="CDD" id="cd10939">
    <property type="entry name" value="CE4_ArnD"/>
    <property type="match status" value="1"/>
</dbReference>
<dbReference type="Pfam" id="PF01522">
    <property type="entry name" value="Polysacc_deac_1"/>
    <property type="match status" value="1"/>
</dbReference>
<gene>
    <name evidence="2" type="ORF">K8V65_07200</name>
</gene>
<reference evidence="2" key="2">
    <citation type="submission" date="2021-09" db="EMBL/GenBank/DDBJ databases">
        <authorList>
            <person name="Gilroy R."/>
        </authorList>
    </citation>
    <scope>NUCLEOTIDE SEQUENCE</scope>
    <source>
        <strain evidence="2">7318</strain>
    </source>
</reference>
<accession>A0A921HPX9</accession>
<sequence>MKKIAIKIDVDTKRGYDTGVPRMLDVFKQEKIKATFFFSMGTDNSGKAIRRIFRKGFLNKMLRTKAPSTYGLKTMMYGTLLPAPHIVEPNPAPFLRAVKEQHECGIHCWDHVYWQDKLPYLTEDTIKDELTKAIELFNKIAGFRAKACAAPGWQVTPRSLKVQQELGFAYCSDVRGYRPFYPVMNNTDYMPLQIPGTLLTMDECLGSTLDGKVITEDNIVNYWLSHCDRNFNVLTVHSEMEGLKQLPILHAFILKAKNMGYEFVKLEEGKNVPDIKRCEVFHGYLPGRAGTVARQSEPLD</sequence>
<dbReference type="AlphaFoldDB" id="A0A921HPX9"/>
<dbReference type="Gene3D" id="3.20.20.370">
    <property type="entry name" value="Glycoside hydrolase/deacetylase"/>
    <property type="match status" value="1"/>
</dbReference>
<feature type="domain" description="NodB homology" evidence="1">
    <location>
        <begin position="2"/>
        <end position="264"/>
    </location>
</feature>
<dbReference type="InterPro" id="IPR050248">
    <property type="entry name" value="Polysacc_deacetylase_ArnD"/>
</dbReference>
<evidence type="ECO:0000313" key="3">
    <source>
        <dbReference type="Proteomes" id="UP000780768"/>
    </source>
</evidence>